<comment type="similarity">
    <text evidence="5">Belongs to the ATG33 family.</text>
</comment>
<feature type="transmembrane region" description="Helical" evidence="7">
    <location>
        <begin position="177"/>
        <end position="195"/>
    </location>
</feature>
<keyword evidence="4 7" id="KW-0472">Membrane</keyword>
<dbReference type="STRING" id="215243.A0A0D2DSJ4"/>
<dbReference type="AlphaFoldDB" id="A0A0D2DSJ4"/>
<reference evidence="8 9" key="1">
    <citation type="submission" date="2015-01" db="EMBL/GenBank/DDBJ databases">
        <title>The Genome Sequence of Exophiala oligosperma CBS72588.</title>
        <authorList>
            <consortium name="The Broad Institute Genomics Platform"/>
            <person name="Cuomo C."/>
            <person name="de Hoog S."/>
            <person name="Gorbushina A."/>
            <person name="Stielow B."/>
            <person name="Teixiera M."/>
            <person name="Abouelleil A."/>
            <person name="Chapman S.B."/>
            <person name="Priest M."/>
            <person name="Young S.K."/>
            <person name="Wortman J."/>
            <person name="Nusbaum C."/>
            <person name="Birren B."/>
        </authorList>
    </citation>
    <scope>NUCLEOTIDE SEQUENCE [LARGE SCALE GENOMIC DNA]</scope>
    <source>
        <strain evidence="8 9">CBS 72588</strain>
    </source>
</reference>
<protein>
    <recommendedName>
        <fullName evidence="10">Autophagy-related protein 33</fullName>
    </recommendedName>
</protein>
<evidence type="ECO:0000256" key="1">
    <source>
        <dbReference type="ARBA" id="ARBA00004141"/>
    </source>
</evidence>
<sequence>MPCPISITKFVGTISLGLLTGTSYTLTTITLPSLALLPSASLAARTLSTIQTQSSRQILTLASVSSLSLITAFSLASPRGRHPYLLWTALVAFIGGQGVEYWYNGLSRFPSLGSGSSRSSSNRNKGTTSTRGGSSSPEGVGSDSGSFIQIEASTTEDQVNGEKVEMEMARERRIQKVRSWIAGVGFAMGVVGIWGDGA</sequence>
<accession>A0A0D2DSJ4</accession>
<evidence type="ECO:0000313" key="9">
    <source>
        <dbReference type="Proteomes" id="UP000053342"/>
    </source>
</evidence>
<dbReference type="Proteomes" id="UP000053342">
    <property type="component" value="Unassembled WGS sequence"/>
</dbReference>
<proteinExistence type="inferred from homology"/>
<feature type="transmembrane region" description="Helical" evidence="7">
    <location>
        <begin position="58"/>
        <end position="78"/>
    </location>
</feature>
<dbReference type="RefSeq" id="XP_016266194.1">
    <property type="nucleotide sequence ID" value="XM_016402297.1"/>
</dbReference>
<feature type="compositionally biased region" description="Low complexity" evidence="6">
    <location>
        <begin position="112"/>
        <end position="136"/>
    </location>
</feature>
<dbReference type="EMBL" id="KN847333">
    <property type="protein sequence ID" value="KIW45978.1"/>
    <property type="molecule type" value="Genomic_DNA"/>
</dbReference>
<feature type="transmembrane region" description="Helical" evidence="7">
    <location>
        <begin position="14"/>
        <end position="37"/>
    </location>
</feature>
<dbReference type="HOGENOM" id="CLU_065432_0_0_1"/>
<gene>
    <name evidence="8" type="ORF">PV06_01674</name>
</gene>
<dbReference type="GeneID" id="27353748"/>
<keyword evidence="2 7" id="KW-0812">Transmembrane</keyword>
<dbReference type="GO" id="GO:0000422">
    <property type="term" value="P:autophagy of mitochondrion"/>
    <property type="evidence" value="ECO:0007669"/>
    <property type="project" value="TreeGrafter"/>
</dbReference>
<dbReference type="GO" id="GO:0005741">
    <property type="term" value="C:mitochondrial outer membrane"/>
    <property type="evidence" value="ECO:0007669"/>
    <property type="project" value="TreeGrafter"/>
</dbReference>
<dbReference type="PANTHER" id="PTHR37278:SF1">
    <property type="entry name" value="AUTOPHAGY-RELATED PROTEIN 33-RELATED"/>
    <property type="match status" value="1"/>
</dbReference>
<evidence type="ECO:0000313" key="8">
    <source>
        <dbReference type="EMBL" id="KIW45978.1"/>
    </source>
</evidence>
<dbReference type="GO" id="GO:0016236">
    <property type="term" value="P:macroautophagy"/>
    <property type="evidence" value="ECO:0007669"/>
    <property type="project" value="TreeGrafter"/>
</dbReference>
<organism evidence="8 9">
    <name type="scientific">Exophiala oligosperma</name>
    <dbReference type="NCBI Taxonomy" id="215243"/>
    <lineage>
        <taxon>Eukaryota</taxon>
        <taxon>Fungi</taxon>
        <taxon>Dikarya</taxon>
        <taxon>Ascomycota</taxon>
        <taxon>Pezizomycotina</taxon>
        <taxon>Eurotiomycetes</taxon>
        <taxon>Chaetothyriomycetidae</taxon>
        <taxon>Chaetothyriales</taxon>
        <taxon>Herpotrichiellaceae</taxon>
        <taxon>Exophiala</taxon>
    </lineage>
</organism>
<name>A0A0D2DSJ4_9EURO</name>
<evidence type="ECO:0000256" key="4">
    <source>
        <dbReference type="ARBA" id="ARBA00023136"/>
    </source>
</evidence>
<evidence type="ECO:0000256" key="3">
    <source>
        <dbReference type="ARBA" id="ARBA00022989"/>
    </source>
</evidence>
<comment type="subcellular location">
    <subcellularLocation>
        <location evidence="1">Membrane</location>
        <topology evidence="1">Multi-pass membrane protein</topology>
    </subcellularLocation>
</comment>
<feature type="region of interest" description="Disordered" evidence="6">
    <location>
        <begin position="112"/>
        <end position="145"/>
    </location>
</feature>
<dbReference type="VEuPathDB" id="FungiDB:PV06_01674"/>
<feature type="transmembrane region" description="Helical" evidence="7">
    <location>
        <begin position="84"/>
        <end position="103"/>
    </location>
</feature>
<keyword evidence="9" id="KW-1185">Reference proteome</keyword>
<evidence type="ECO:0000256" key="7">
    <source>
        <dbReference type="SAM" id="Phobius"/>
    </source>
</evidence>
<keyword evidence="3 7" id="KW-1133">Transmembrane helix</keyword>
<evidence type="ECO:0000256" key="5">
    <source>
        <dbReference type="ARBA" id="ARBA00038013"/>
    </source>
</evidence>
<dbReference type="OrthoDB" id="5336366at2759"/>
<dbReference type="InterPro" id="IPR051668">
    <property type="entry name" value="ATG33"/>
</dbReference>
<evidence type="ECO:0000256" key="2">
    <source>
        <dbReference type="ARBA" id="ARBA00022692"/>
    </source>
</evidence>
<evidence type="ECO:0000256" key="6">
    <source>
        <dbReference type="SAM" id="MobiDB-lite"/>
    </source>
</evidence>
<evidence type="ECO:0008006" key="10">
    <source>
        <dbReference type="Google" id="ProtNLM"/>
    </source>
</evidence>
<dbReference type="PANTHER" id="PTHR37278">
    <property type="entry name" value="AUTOPHAGY-RELATED PROTEIN 33-RELATED"/>
    <property type="match status" value="1"/>
</dbReference>